<evidence type="ECO:0000256" key="6">
    <source>
        <dbReference type="SAM" id="MobiDB-lite"/>
    </source>
</evidence>
<sequence length="1073" mass="123638">MLSSDDSDEENTLKNALNSARELSNIKPNFGYSFDNISTFIPNFENGINNNHQIYNISQAIDSSDTTNLNISDRLLHLKEGLNFNEKYKQLLQSEIEKIEEAQRNVGTIQRDIRKELIQRQKGPPMSLYPSRKNLSQNNGKISKKLACEFFVNLAQSKLKASGSSAIIVDEYNTRILQSAAIASKGAEKPKKSKKQQKKKKRNTEDEEYISDSEFQSDDDGYDEEVDNEIDTIEEMAENTVIIQGPAPNSDTLTRQEFLKLVPLVFDTKKWSNNEIKNIRYAVRLQHQEMECKRVFETCKGDSNLLKKEFEKVKNMSGEELENIESSKIDWEKVAKFYVKTRKPEECRKFWEIELAKDIKKDNWSKEEDINLLYVADDSKGHDWSKISNKLYETQPLKRRPIHCFRRYQRSLNTNMMRSKWTEEEDRKLMEAVKSFGEKNWQQIANQLEERTGQQCLHRWMKTLNPAIKRGRWTVEEDKRLLMAVNAYPSNNWVLVNRHTPGRTDVQCRERWCNILNPVLNVGPWTKEEDESLKRAIKDLGAGNWSKIAEVMHPRTDNQCWRRWRLISSEEVSDYRKKIYKREKALVKNFVGREKERPDITADDLQITHPESDNNLIQLSISEFVEKDRSLIFSQNSLLSSTICVESMQSLHQSLTIPKLKSVLEIEWQRMDQIRFLLEKTPYFIGVPLSNILKRVMSLMFSLKGTLTIKHIYIPELPKKEIRIQTFKSMVVPIERPVFSFPCIVPTTLSPSLPSVTATSVSLNALATLQDVLYNRGSPKMATTTAKVIDIQSSSEKLSTFQIPAFQPTTKDWVYEPPTLVHNNASILHSPEFKTLSSVFNSLFQKPMQQTIGKLAERLPHLLRRVPHADILNKSMEESQTNYQHICQNSKDPFIIQQSKWETEKTLSDPPTFSTVFSLYHHLPTDDLFNRNEASTLPQAPLILVKPKGVRGRPKGSKNKKTLELERQRREADTQSTLSAGGSTAESQVVQQTNSAITNTTTAEVSQKRGRGRPKGSKNKPKTLEQLTEQKKKQLNKPVVRKVSKNQTGSSKKRKTGQTTDLTLDRTTAEEEQ</sequence>
<evidence type="ECO:0000259" key="8">
    <source>
        <dbReference type="PROSITE" id="PS51294"/>
    </source>
</evidence>
<dbReference type="SUPFAM" id="SSF46689">
    <property type="entry name" value="Homeodomain-like"/>
    <property type="match status" value="4"/>
</dbReference>
<dbReference type="GO" id="GO:0042796">
    <property type="term" value="P:snRNA transcription by RNA polymerase III"/>
    <property type="evidence" value="ECO:0007669"/>
    <property type="project" value="TreeGrafter"/>
</dbReference>
<dbReference type="KEGG" id="ngr:NAEGRDRAFT_77706"/>
<protein>
    <submittedName>
        <fullName evidence="9">Myb transcription factor</fullName>
    </submittedName>
</protein>
<feature type="domain" description="Myb-like" evidence="7">
    <location>
        <begin position="465"/>
        <end position="516"/>
    </location>
</feature>
<keyword evidence="10" id="KW-1185">Reference proteome</keyword>
<dbReference type="PANTHER" id="PTHR46621">
    <property type="entry name" value="SNRNA-ACTIVATING PROTEIN COMPLEX SUBUNIT 4"/>
    <property type="match status" value="1"/>
</dbReference>
<keyword evidence="2" id="KW-0238">DNA-binding</keyword>
<dbReference type="RefSeq" id="XP_002683084.1">
    <property type="nucleotide sequence ID" value="XM_002683038.1"/>
</dbReference>
<dbReference type="InterPro" id="IPR009057">
    <property type="entry name" value="Homeodomain-like_sf"/>
</dbReference>
<feature type="compositionally biased region" description="Basic and acidic residues" evidence="6">
    <location>
        <begin position="1063"/>
        <end position="1073"/>
    </location>
</feature>
<evidence type="ECO:0000256" key="2">
    <source>
        <dbReference type="ARBA" id="ARBA00023125"/>
    </source>
</evidence>
<name>D2UXS3_NAEGR</name>
<feature type="domain" description="Myb-like" evidence="7">
    <location>
        <begin position="413"/>
        <end position="464"/>
    </location>
</feature>
<dbReference type="InterPro" id="IPR051575">
    <property type="entry name" value="Myb-like_DNA-bd"/>
</dbReference>
<feature type="compositionally biased region" description="Basic residues" evidence="6">
    <location>
        <begin position="948"/>
        <end position="960"/>
    </location>
</feature>
<feature type="compositionally biased region" description="Polar residues" evidence="6">
    <location>
        <begin position="974"/>
        <end position="1005"/>
    </location>
</feature>
<feature type="domain" description="HTH myb-type" evidence="8">
    <location>
        <begin position="418"/>
        <end position="464"/>
    </location>
</feature>
<feature type="compositionally biased region" description="Acidic residues" evidence="6">
    <location>
        <begin position="205"/>
        <end position="223"/>
    </location>
</feature>
<organism evidence="10">
    <name type="scientific">Naegleria gruberi</name>
    <name type="common">Amoeba</name>
    <dbReference type="NCBI Taxonomy" id="5762"/>
    <lineage>
        <taxon>Eukaryota</taxon>
        <taxon>Discoba</taxon>
        <taxon>Heterolobosea</taxon>
        <taxon>Tetramitia</taxon>
        <taxon>Eutetramitia</taxon>
        <taxon>Vahlkampfiidae</taxon>
        <taxon>Naegleria</taxon>
    </lineage>
</organism>
<feature type="domain" description="Myb-like" evidence="7">
    <location>
        <begin position="517"/>
        <end position="568"/>
    </location>
</feature>
<dbReference type="InterPro" id="IPR001005">
    <property type="entry name" value="SANT/Myb"/>
</dbReference>
<keyword evidence="3" id="KW-0804">Transcription</keyword>
<dbReference type="eggNOG" id="KOG0048">
    <property type="taxonomic scope" value="Eukaryota"/>
</dbReference>
<dbReference type="STRING" id="5762.D2UXS3"/>
<dbReference type="SMART" id="SM00717">
    <property type="entry name" value="SANT"/>
    <property type="match status" value="5"/>
</dbReference>
<reference evidence="9 10" key="1">
    <citation type="journal article" date="2010" name="Cell">
        <title>The genome of Naegleria gruberi illuminates early eukaryotic versatility.</title>
        <authorList>
            <person name="Fritz-Laylin L.K."/>
            <person name="Prochnik S.E."/>
            <person name="Ginger M.L."/>
            <person name="Dacks J.B."/>
            <person name="Carpenter M.L."/>
            <person name="Field M.C."/>
            <person name="Kuo A."/>
            <person name="Paredez A."/>
            <person name="Chapman J."/>
            <person name="Pham J."/>
            <person name="Shu S."/>
            <person name="Neupane R."/>
            <person name="Cipriano M."/>
            <person name="Mancuso J."/>
            <person name="Tu H."/>
            <person name="Salamov A."/>
            <person name="Lindquist E."/>
            <person name="Shapiro H."/>
            <person name="Lucas S."/>
            <person name="Grigoriev I.V."/>
            <person name="Cande W.Z."/>
            <person name="Fulton C."/>
            <person name="Rokhsar D.S."/>
            <person name="Dawson S.C."/>
        </authorList>
    </citation>
    <scope>NUCLEOTIDE SEQUENCE [LARGE SCALE GENOMIC DNA]</scope>
    <source>
        <strain evidence="9 10">NEG-M</strain>
    </source>
</reference>
<keyword evidence="1" id="KW-0805">Transcription regulation</keyword>
<dbReference type="PANTHER" id="PTHR46621:SF1">
    <property type="entry name" value="SNRNA-ACTIVATING PROTEIN COMPLEX SUBUNIT 4"/>
    <property type="match status" value="1"/>
</dbReference>
<dbReference type="GO" id="GO:0001006">
    <property type="term" value="F:RNA polymerase III type 3 promoter sequence-specific DNA binding"/>
    <property type="evidence" value="ECO:0007669"/>
    <property type="project" value="TreeGrafter"/>
</dbReference>
<evidence type="ECO:0000313" key="9">
    <source>
        <dbReference type="EMBL" id="EFC50340.1"/>
    </source>
</evidence>
<feature type="region of interest" description="Disordered" evidence="6">
    <location>
        <begin position="946"/>
        <end position="1073"/>
    </location>
</feature>
<gene>
    <name evidence="9" type="ORF">NAEGRDRAFT_77706</name>
</gene>
<dbReference type="VEuPathDB" id="AmoebaDB:NAEGRDRAFT_77706"/>
<feature type="domain" description="Myb-like" evidence="7">
    <location>
        <begin position="356"/>
        <end position="412"/>
    </location>
</feature>
<dbReference type="GeneID" id="8863900"/>
<dbReference type="Pfam" id="PF13921">
    <property type="entry name" value="Myb_DNA-bind_6"/>
    <property type="match status" value="1"/>
</dbReference>
<evidence type="ECO:0000256" key="3">
    <source>
        <dbReference type="ARBA" id="ARBA00023163"/>
    </source>
</evidence>
<feature type="domain" description="HTH myb-type" evidence="8">
    <location>
        <begin position="523"/>
        <end position="572"/>
    </location>
</feature>
<feature type="compositionally biased region" description="Basic and acidic residues" evidence="6">
    <location>
        <begin position="961"/>
        <end position="973"/>
    </location>
</feature>
<dbReference type="OrthoDB" id="2143914at2759"/>
<dbReference type="AlphaFoldDB" id="D2UXS3"/>
<evidence type="ECO:0000313" key="10">
    <source>
        <dbReference type="Proteomes" id="UP000006671"/>
    </source>
</evidence>
<accession>D2UXS3</accession>
<feature type="compositionally biased region" description="Basic residues" evidence="6">
    <location>
        <begin position="191"/>
        <end position="202"/>
    </location>
</feature>
<feature type="domain" description="HTH myb-type" evidence="8">
    <location>
        <begin position="356"/>
        <end position="416"/>
    </location>
</feature>
<dbReference type="Proteomes" id="UP000006671">
    <property type="component" value="Unassembled WGS sequence"/>
</dbReference>
<dbReference type="CDD" id="cd00167">
    <property type="entry name" value="SANT"/>
    <property type="match status" value="3"/>
</dbReference>
<dbReference type="EMBL" id="GG738845">
    <property type="protein sequence ID" value="EFC50340.1"/>
    <property type="molecule type" value="Genomic_DNA"/>
</dbReference>
<dbReference type="GO" id="GO:0042795">
    <property type="term" value="P:snRNA transcription by RNA polymerase II"/>
    <property type="evidence" value="ECO:0007669"/>
    <property type="project" value="TreeGrafter"/>
</dbReference>
<feature type="compositionally biased region" description="Basic residues" evidence="6">
    <location>
        <begin position="1008"/>
        <end position="1021"/>
    </location>
</feature>
<dbReference type="PROSITE" id="PS50090">
    <property type="entry name" value="MYB_LIKE"/>
    <property type="match status" value="4"/>
</dbReference>
<feature type="compositionally biased region" description="Basic residues" evidence="6">
    <location>
        <begin position="1033"/>
        <end position="1044"/>
    </location>
</feature>
<evidence type="ECO:0000256" key="5">
    <source>
        <dbReference type="SAM" id="Coils"/>
    </source>
</evidence>
<dbReference type="Gene3D" id="1.10.10.60">
    <property type="entry name" value="Homeodomain-like"/>
    <property type="match status" value="4"/>
</dbReference>
<evidence type="ECO:0000256" key="1">
    <source>
        <dbReference type="ARBA" id="ARBA00023015"/>
    </source>
</evidence>
<dbReference type="InParanoid" id="D2UXS3"/>
<feature type="region of interest" description="Disordered" evidence="6">
    <location>
        <begin position="184"/>
        <end position="223"/>
    </location>
</feature>
<dbReference type="InterPro" id="IPR017930">
    <property type="entry name" value="Myb_dom"/>
</dbReference>
<evidence type="ECO:0000259" key="7">
    <source>
        <dbReference type="PROSITE" id="PS50090"/>
    </source>
</evidence>
<proteinExistence type="predicted"/>
<feature type="coiled-coil region" evidence="5">
    <location>
        <begin position="85"/>
        <end position="112"/>
    </location>
</feature>
<dbReference type="PROSITE" id="PS51294">
    <property type="entry name" value="HTH_MYB"/>
    <property type="match status" value="4"/>
</dbReference>
<keyword evidence="5" id="KW-0175">Coiled coil</keyword>
<evidence type="ECO:0000256" key="4">
    <source>
        <dbReference type="ARBA" id="ARBA00023242"/>
    </source>
</evidence>
<feature type="domain" description="HTH myb-type" evidence="8">
    <location>
        <begin position="465"/>
        <end position="520"/>
    </location>
</feature>
<keyword evidence="4" id="KW-0539">Nucleus</keyword>
<dbReference type="GO" id="GO:0000978">
    <property type="term" value="F:RNA polymerase II cis-regulatory region sequence-specific DNA binding"/>
    <property type="evidence" value="ECO:0007669"/>
    <property type="project" value="TreeGrafter"/>
</dbReference>
<dbReference type="Pfam" id="PF00249">
    <property type="entry name" value="Myb_DNA-binding"/>
    <property type="match status" value="3"/>
</dbReference>
<dbReference type="FunFam" id="1.10.10.60:FF:000016">
    <property type="entry name" value="Transcriptional activator Myb isoform A"/>
    <property type="match status" value="1"/>
</dbReference>
<dbReference type="GO" id="GO:0019185">
    <property type="term" value="C:snRNA-activating protein complex"/>
    <property type="evidence" value="ECO:0007669"/>
    <property type="project" value="TreeGrafter"/>
</dbReference>